<proteinExistence type="predicted"/>
<reference evidence="1" key="1">
    <citation type="submission" date="2022-06" db="EMBL/GenBank/DDBJ databases">
        <authorList>
            <person name="Legras J.-L."/>
            <person name="Devillers H."/>
            <person name="Grondin C."/>
        </authorList>
    </citation>
    <scope>NUCLEOTIDE SEQUENCE</scope>
    <source>
        <strain evidence="1">CLIB 1444</strain>
    </source>
</reference>
<dbReference type="EMBL" id="CALSDN010000007">
    <property type="protein sequence ID" value="CAH6721713.1"/>
    <property type="molecule type" value="Genomic_DNA"/>
</dbReference>
<gene>
    <name evidence="1" type="ORF">CLIB1444_07S00760</name>
</gene>
<dbReference type="Proteomes" id="UP001152531">
    <property type="component" value="Unassembled WGS sequence"/>
</dbReference>
<sequence length="578" mass="66964">MNFIILALLLVVSAFQSDIKRVQSLLLSEGPSNKVLGEFSSLIKDIEAVDDNDSNLSQLYFKKSLIELNLGKERDAIRDLKTTLSLDPHLTPAKQKLVELLMEFSLFDDAIFETVDPTITAQISTFNNHLSELESALSKKSYDKCHYLDELVSISPMNPVLYKLKISCAHEDLNDESNKNITMALSKLTKLERDLSNFHNLSNYLLYTAVNFNTAFSTIKQCLRIDNEFKDCVKTSKFFSRFSKFLELLEQYSIENGHIYLITESNQPSINDIDLSEKIDFKYVNDFLNEKPNKRLVQGLSVSNNYDYLIHSMKEFSSLSGIKMNKLKFFNDLNKMYCEASIQLGIKNKICNSIEDDFLPKMIPKIDSLLSKQNYQEAERILKSFPVNTRQTALYKSRWSRIEDYIREQQHRQQQEQQQRFYQQQQQQRQQQQRQQQQQQHNMKPKNDYYKVLDVARDADEKTIKKAYRSQTLKYHPDKYKGNDLTADEIEGKMQEINQAYEVLSDPDLRANYDRGDDPNDPTGQSRPNPFQGGQGFNFGGGSQFKFNFGSGGGFQFGGFDGGPKVKFQKNFKKRRQN</sequence>
<evidence type="ECO:0000313" key="1">
    <source>
        <dbReference type="EMBL" id="CAH6721713.1"/>
    </source>
</evidence>
<protein>
    <submittedName>
        <fullName evidence="1">Uncharacterized protein</fullName>
    </submittedName>
</protein>
<accession>A0ACA9YA67</accession>
<evidence type="ECO:0000313" key="2">
    <source>
        <dbReference type="Proteomes" id="UP001152531"/>
    </source>
</evidence>
<name>A0ACA9YA67_9ASCO</name>
<organism evidence="1 2">
    <name type="scientific">[Candida] jaroonii</name>
    <dbReference type="NCBI Taxonomy" id="467808"/>
    <lineage>
        <taxon>Eukaryota</taxon>
        <taxon>Fungi</taxon>
        <taxon>Dikarya</taxon>
        <taxon>Ascomycota</taxon>
        <taxon>Saccharomycotina</taxon>
        <taxon>Pichiomycetes</taxon>
        <taxon>Debaryomycetaceae</taxon>
        <taxon>Yamadazyma</taxon>
    </lineage>
</organism>
<comment type="caution">
    <text evidence="1">The sequence shown here is derived from an EMBL/GenBank/DDBJ whole genome shotgun (WGS) entry which is preliminary data.</text>
</comment>
<keyword evidence="2" id="KW-1185">Reference proteome</keyword>